<reference evidence="1 2" key="1">
    <citation type="journal article" date="2020" name="Cell">
        <title>Large-Scale Comparative Analyses of Tick Genomes Elucidate Their Genetic Diversity and Vector Capacities.</title>
        <authorList>
            <consortium name="Tick Genome and Microbiome Consortium (TIGMIC)"/>
            <person name="Jia N."/>
            <person name="Wang J."/>
            <person name="Shi W."/>
            <person name="Du L."/>
            <person name="Sun Y."/>
            <person name="Zhan W."/>
            <person name="Jiang J.F."/>
            <person name="Wang Q."/>
            <person name="Zhang B."/>
            <person name="Ji P."/>
            <person name="Bell-Sakyi L."/>
            <person name="Cui X.M."/>
            <person name="Yuan T.T."/>
            <person name="Jiang B.G."/>
            <person name="Yang W.F."/>
            <person name="Lam T.T."/>
            <person name="Chang Q.C."/>
            <person name="Ding S.J."/>
            <person name="Wang X.J."/>
            <person name="Zhu J.G."/>
            <person name="Ruan X.D."/>
            <person name="Zhao L."/>
            <person name="Wei J.T."/>
            <person name="Ye R.Z."/>
            <person name="Que T.C."/>
            <person name="Du C.H."/>
            <person name="Zhou Y.H."/>
            <person name="Cheng J.X."/>
            <person name="Dai P.F."/>
            <person name="Guo W.B."/>
            <person name="Han X.H."/>
            <person name="Huang E.J."/>
            <person name="Li L.F."/>
            <person name="Wei W."/>
            <person name="Gao Y.C."/>
            <person name="Liu J.Z."/>
            <person name="Shao H.Z."/>
            <person name="Wang X."/>
            <person name="Wang C.C."/>
            <person name="Yang T.C."/>
            <person name="Huo Q.B."/>
            <person name="Li W."/>
            <person name="Chen H.Y."/>
            <person name="Chen S.E."/>
            <person name="Zhou L.G."/>
            <person name="Ni X.B."/>
            <person name="Tian J.H."/>
            <person name="Sheng Y."/>
            <person name="Liu T."/>
            <person name="Pan Y.S."/>
            <person name="Xia L.Y."/>
            <person name="Li J."/>
            <person name="Zhao F."/>
            <person name="Cao W.C."/>
        </authorList>
    </citation>
    <scope>NUCLEOTIDE SEQUENCE [LARGE SCALE GENOMIC DNA]</scope>
    <source>
        <strain evidence="1">Iper-2018</strain>
    </source>
</reference>
<organism evidence="1 2">
    <name type="scientific">Ixodes persulcatus</name>
    <name type="common">Taiga tick</name>
    <dbReference type="NCBI Taxonomy" id="34615"/>
    <lineage>
        <taxon>Eukaryota</taxon>
        <taxon>Metazoa</taxon>
        <taxon>Ecdysozoa</taxon>
        <taxon>Arthropoda</taxon>
        <taxon>Chelicerata</taxon>
        <taxon>Arachnida</taxon>
        <taxon>Acari</taxon>
        <taxon>Parasitiformes</taxon>
        <taxon>Ixodida</taxon>
        <taxon>Ixodoidea</taxon>
        <taxon>Ixodidae</taxon>
        <taxon>Ixodinae</taxon>
        <taxon>Ixodes</taxon>
    </lineage>
</organism>
<name>A0AC60PP53_IXOPE</name>
<comment type="caution">
    <text evidence="1">The sequence shown here is derived from an EMBL/GenBank/DDBJ whole genome shotgun (WGS) entry which is preliminary data.</text>
</comment>
<proteinExistence type="predicted"/>
<gene>
    <name evidence="1" type="ORF">HPB47_001432</name>
</gene>
<evidence type="ECO:0000313" key="1">
    <source>
        <dbReference type="EMBL" id="KAG0422769.1"/>
    </source>
</evidence>
<sequence length="119" mass="13659">MMPAWRQHSTNMSTFCRYNTIMMPAQHRCDADVVPDHRRHDAGILKQYQMVPWLSRHSTDTSEVLTQPNMMLAQPQHDAGVVPARTVCEGHRPGTVQKNQCAQNKERFGGLHYCVLRLC</sequence>
<evidence type="ECO:0000313" key="2">
    <source>
        <dbReference type="Proteomes" id="UP000805193"/>
    </source>
</evidence>
<dbReference type="Proteomes" id="UP000805193">
    <property type="component" value="Unassembled WGS sequence"/>
</dbReference>
<keyword evidence="2" id="KW-1185">Reference proteome</keyword>
<protein>
    <submittedName>
        <fullName evidence="1">Uncharacterized protein</fullName>
    </submittedName>
</protein>
<accession>A0AC60PP53</accession>
<dbReference type="EMBL" id="JABSTQ010010184">
    <property type="protein sequence ID" value="KAG0422769.1"/>
    <property type="molecule type" value="Genomic_DNA"/>
</dbReference>